<sequence length="50" mass="5789">MRVTRDMQSVHVFHVMCQGQVNIMNKLYAKHRGRMGLNDDKSLRILVASC</sequence>
<proteinExistence type="predicted"/>
<accession>A0A0A9GZ81</accession>
<protein>
    <submittedName>
        <fullName evidence="1">Uncharacterized protein</fullName>
    </submittedName>
</protein>
<reference evidence="1" key="1">
    <citation type="submission" date="2014-09" db="EMBL/GenBank/DDBJ databases">
        <authorList>
            <person name="Magalhaes I.L.F."/>
            <person name="Oliveira U."/>
            <person name="Santos F.R."/>
            <person name="Vidigal T.H.D.A."/>
            <person name="Brescovit A.D."/>
            <person name="Santos A.J."/>
        </authorList>
    </citation>
    <scope>NUCLEOTIDE SEQUENCE</scope>
    <source>
        <tissue evidence="1">Shoot tissue taken approximately 20 cm above the soil surface</tissue>
    </source>
</reference>
<organism evidence="1">
    <name type="scientific">Arundo donax</name>
    <name type="common">Giant reed</name>
    <name type="synonym">Donax arundinaceus</name>
    <dbReference type="NCBI Taxonomy" id="35708"/>
    <lineage>
        <taxon>Eukaryota</taxon>
        <taxon>Viridiplantae</taxon>
        <taxon>Streptophyta</taxon>
        <taxon>Embryophyta</taxon>
        <taxon>Tracheophyta</taxon>
        <taxon>Spermatophyta</taxon>
        <taxon>Magnoliopsida</taxon>
        <taxon>Liliopsida</taxon>
        <taxon>Poales</taxon>
        <taxon>Poaceae</taxon>
        <taxon>PACMAD clade</taxon>
        <taxon>Arundinoideae</taxon>
        <taxon>Arundineae</taxon>
        <taxon>Arundo</taxon>
    </lineage>
</organism>
<dbReference type="EMBL" id="GBRH01167611">
    <property type="protein sequence ID" value="JAE30285.1"/>
    <property type="molecule type" value="Transcribed_RNA"/>
</dbReference>
<evidence type="ECO:0000313" key="1">
    <source>
        <dbReference type="EMBL" id="JAE30285.1"/>
    </source>
</evidence>
<reference evidence="1" key="2">
    <citation type="journal article" date="2015" name="Data Brief">
        <title>Shoot transcriptome of the giant reed, Arundo donax.</title>
        <authorList>
            <person name="Barrero R.A."/>
            <person name="Guerrero F.D."/>
            <person name="Moolhuijzen P."/>
            <person name="Goolsby J.A."/>
            <person name="Tidwell J."/>
            <person name="Bellgard S.E."/>
            <person name="Bellgard M.I."/>
        </authorList>
    </citation>
    <scope>NUCLEOTIDE SEQUENCE</scope>
    <source>
        <tissue evidence="1">Shoot tissue taken approximately 20 cm above the soil surface</tissue>
    </source>
</reference>
<dbReference type="AlphaFoldDB" id="A0A0A9GZ81"/>
<name>A0A0A9GZ81_ARUDO</name>